<feature type="transmembrane region" description="Helical" evidence="5">
    <location>
        <begin position="543"/>
        <end position="562"/>
    </location>
</feature>
<dbReference type="InterPro" id="IPR003945">
    <property type="entry name" value="NU5C-like"/>
</dbReference>
<dbReference type="GO" id="GO:0003954">
    <property type="term" value="F:NADH dehydrogenase activity"/>
    <property type="evidence" value="ECO:0007669"/>
    <property type="project" value="TreeGrafter"/>
</dbReference>
<feature type="transmembrane region" description="Helical" evidence="5">
    <location>
        <begin position="291"/>
        <end position="307"/>
    </location>
</feature>
<dbReference type="Pfam" id="PF00361">
    <property type="entry name" value="Proton_antipo_M"/>
    <property type="match status" value="1"/>
</dbReference>
<feature type="transmembrane region" description="Helical" evidence="5">
    <location>
        <begin position="313"/>
        <end position="334"/>
    </location>
</feature>
<feature type="transmembrane region" description="Helical" evidence="5">
    <location>
        <begin position="411"/>
        <end position="433"/>
    </location>
</feature>
<feature type="transmembrane region" description="Helical" evidence="5">
    <location>
        <begin position="701"/>
        <end position="721"/>
    </location>
</feature>
<feature type="domain" description="NADH-Ubiquinone oxidoreductase (complex I) chain 5 N-terminal" evidence="7">
    <location>
        <begin position="70"/>
        <end position="116"/>
    </location>
</feature>
<evidence type="ECO:0000256" key="2">
    <source>
        <dbReference type="ARBA" id="ARBA00022692"/>
    </source>
</evidence>
<feature type="transmembrane region" description="Helical" evidence="5">
    <location>
        <begin position="116"/>
        <end position="133"/>
    </location>
</feature>
<name>A0A7J3X7C7_THEPE</name>
<dbReference type="PRINTS" id="PR01435">
    <property type="entry name" value="NPOXDRDTASE5"/>
</dbReference>
<dbReference type="GO" id="GO:0015990">
    <property type="term" value="P:electron transport coupled proton transport"/>
    <property type="evidence" value="ECO:0007669"/>
    <property type="project" value="TreeGrafter"/>
</dbReference>
<dbReference type="GO" id="GO:0008137">
    <property type="term" value="F:NADH dehydrogenase (ubiquinone) activity"/>
    <property type="evidence" value="ECO:0007669"/>
    <property type="project" value="InterPro"/>
</dbReference>
<evidence type="ECO:0000256" key="3">
    <source>
        <dbReference type="ARBA" id="ARBA00022989"/>
    </source>
</evidence>
<dbReference type="Pfam" id="PF00662">
    <property type="entry name" value="Proton_antipo_N"/>
    <property type="match status" value="1"/>
</dbReference>
<dbReference type="InterPro" id="IPR001516">
    <property type="entry name" value="Proton_antipo_N"/>
</dbReference>
<dbReference type="EMBL" id="DRZM01000138">
    <property type="protein sequence ID" value="HHP04971.1"/>
    <property type="molecule type" value="Genomic_DNA"/>
</dbReference>
<evidence type="ECO:0000313" key="8">
    <source>
        <dbReference type="EMBL" id="HHP04971.1"/>
    </source>
</evidence>
<evidence type="ECO:0000259" key="7">
    <source>
        <dbReference type="Pfam" id="PF00662"/>
    </source>
</evidence>
<accession>A0A7J3X7C7</accession>
<dbReference type="PANTHER" id="PTHR42829">
    <property type="entry name" value="NADH-UBIQUINONE OXIDOREDUCTASE CHAIN 5"/>
    <property type="match status" value="1"/>
</dbReference>
<gene>
    <name evidence="8" type="ORF">ENM88_04385</name>
</gene>
<evidence type="ECO:0000259" key="6">
    <source>
        <dbReference type="Pfam" id="PF00361"/>
    </source>
</evidence>
<feature type="transmembrane region" description="Helical" evidence="5">
    <location>
        <begin position="198"/>
        <end position="216"/>
    </location>
</feature>
<dbReference type="AlphaFoldDB" id="A0A7J3X7C7"/>
<sequence>MVELENALALLSWLAPYTGSCLVLLLRKASWRAKSLVAILSILVSALVSTQAALHVASTGHELHVSTTWVGALSANVSVLFDGLSSLMALVVSWLSFLIAVYSYEYMHGEVGETRYWFFFTFFVGSMMLLVLSDNLVTMLIGWEGTGLASYALIGHWFSDEEERWVGDPGRRALGVPMWFEPSHSGLRALVFTRLGDVGMIVGIATLHTVVGTTLLSDIASGSWAGRLLAAGVLPAFLWLLFLGAMAKSAQVPFHEWLVTAMTGPTSVSALIHAATMVKAGVYFLLRHAPILVAAATAAAGAAGVISEFLGSLALIGALTAFMMATMALASRELKLILAFSTASQLGYMFLGVTAGTLAGGALAGLAAGFSHLLSHAIFKAALFLAAGAVIHAVHSRFVDDMGGLARDMRLTAAAFLLAGLSLAGIPPFTGYWTKDEVIHMAAEAGLLLPTLLAVVTAGLTACYTARAFSRVFLGKEHKHAHEPGPAMLLPYFALGLASAALGAAWPLLSKELEGLLHHTLGVAAEEGALAHAAHHIPGAVEAALLLAVTLFLTTLYAYGWAGVRPYTAVSRSPVLSRLHSFLYDRWLLNSVYYRVIVGGFRRVSSTLFHYFDTGVVDRMYHRVIPLAFQGAVRVALRHVETPWDKLYHIAIPFVFQGAVRVTSRCLEASWDRLLHVRLVSAFAGLWRAFRSIQTGKAPHYIALLWAGAAVLLLALLLGWLPW</sequence>
<evidence type="ECO:0000256" key="4">
    <source>
        <dbReference type="ARBA" id="ARBA00023136"/>
    </source>
</evidence>
<dbReference type="InterPro" id="IPR001750">
    <property type="entry name" value="ND/Mrp_TM"/>
</dbReference>
<feature type="transmembrane region" description="Helical" evidence="5">
    <location>
        <begin position="6"/>
        <end position="25"/>
    </location>
</feature>
<feature type="transmembrane region" description="Helical" evidence="5">
    <location>
        <begin position="445"/>
        <end position="466"/>
    </location>
</feature>
<keyword evidence="4 5" id="KW-0472">Membrane</keyword>
<organism evidence="8">
    <name type="scientific">Thermofilum pendens</name>
    <dbReference type="NCBI Taxonomy" id="2269"/>
    <lineage>
        <taxon>Archaea</taxon>
        <taxon>Thermoproteota</taxon>
        <taxon>Thermoprotei</taxon>
        <taxon>Thermofilales</taxon>
        <taxon>Thermofilaceae</taxon>
        <taxon>Thermofilum</taxon>
    </lineage>
</organism>
<keyword evidence="3 5" id="KW-1133">Transmembrane helix</keyword>
<feature type="transmembrane region" description="Helical" evidence="5">
    <location>
        <begin position="37"/>
        <end position="57"/>
    </location>
</feature>
<dbReference type="GO" id="GO:0042773">
    <property type="term" value="P:ATP synthesis coupled electron transport"/>
    <property type="evidence" value="ECO:0007669"/>
    <property type="project" value="InterPro"/>
</dbReference>
<feature type="transmembrane region" description="Helical" evidence="5">
    <location>
        <begin position="77"/>
        <end position="104"/>
    </location>
</feature>
<dbReference type="PANTHER" id="PTHR42829:SF2">
    <property type="entry name" value="NADH-UBIQUINONE OXIDOREDUCTASE CHAIN 5"/>
    <property type="match status" value="1"/>
</dbReference>
<feature type="domain" description="NADH:quinone oxidoreductase/Mrp antiporter transmembrane" evidence="6">
    <location>
        <begin position="183"/>
        <end position="461"/>
    </location>
</feature>
<comment type="caution">
    <text evidence="8">The sequence shown here is derived from an EMBL/GenBank/DDBJ whole genome shotgun (WGS) entry which is preliminary data.</text>
</comment>
<reference evidence="8" key="1">
    <citation type="journal article" date="2020" name="mSystems">
        <title>Genome- and Community-Level Interaction Insights into Carbon Utilization and Element Cycling Functions of Hydrothermarchaeota in Hydrothermal Sediment.</title>
        <authorList>
            <person name="Zhou Z."/>
            <person name="Liu Y."/>
            <person name="Xu W."/>
            <person name="Pan J."/>
            <person name="Luo Z.H."/>
            <person name="Li M."/>
        </authorList>
    </citation>
    <scope>NUCLEOTIDE SEQUENCE [LARGE SCALE GENOMIC DNA]</scope>
    <source>
        <strain evidence="8">SpSt-1125</strain>
    </source>
</reference>
<feature type="transmembrane region" description="Helical" evidence="5">
    <location>
        <begin position="487"/>
        <end position="509"/>
    </location>
</feature>
<protein>
    <submittedName>
        <fullName evidence="8">NADH-quinone oxidoreductase subunit L</fullName>
    </submittedName>
</protein>
<proteinExistence type="predicted"/>
<dbReference type="GO" id="GO:0016020">
    <property type="term" value="C:membrane"/>
    <property type="evidence" value="ECO:0007669"/>
    <property type="project" value="UniProtKB-SubCell"/>
</dbReference>
<feature type="transmembrane region" description="Helical" evidence="5">
    <location>
        <begin position="228"/>
        <end position="247"/>
    </location>
</feature>
<feature type="transmembrane region" description="Helical" evidence="5">
    <location>
        <begin position="346"/>
        <end position="371"/>
    </location>
</feature>
<feature type="transmembrane region" description="Helical" evidence="5">
    <location>
        <begin position="377"/>
        <end position="399"/>
    </location>
</feature>
<evidence type="ECO:0000256" key="5">
    <source>
        <dbReference type="SAM" id="Phobius"/>
    </source>
</evidence>
<dbReference type="PRINTS" id="PR01434">
    <property type="entry name" value="NADHDHGNASE5"/>
</dbReference>
<comment type="subcellular location">
    <subcellularLocation>
        <location evidence="1">Membrane</location>
        <topology evidence="1">Multi-pass membrane protein</topology>
    </subcellularLocation>
</comment>
<keyword evidence="2 5" id="KW-0812">Transmembrane</keyword>
<evidence type="ECO:0000256" key="1">
    <source>
        <dbReference type="ARBA" id="ARBA00004141"/>
    </source>
</evidence>